<evidence type="ECO:0000256" key="1">
    <source>
        <dbReference type="ARBA" id="ARBA00022630"/>
    </source>
</evidence>
<accession>A0AAE0TY97</accession>
<evidence type="ECO:0000256" key="2">
    <source>
        <dbReference type="ARBA" id="ARBA00022643"/>
    </source>
</evidence>
<dbReference type="CDD" id="cd04730">
    <property type="entry name" value="NPD_like"/>
    <property type="match status" value="1"/>
</dbReference>
<dbReference type="GO" id="GO:0051213">
    <property type="term" value="F:dioxygenase activity"/>
    <property type="evidence" value="ECO:0007669"/>
    <property type="project" value="UniProtKB-KW"/>
</dbReference>
<dbReference type="PANTHER" id="PTHR32332:SF34">
    <property type="entry name" value="2-NITROPROPANE DIOXYGENASE FAMILY, PUTATIVE-RELATED"/>
    <property type="match status" value="1"/>
</dbReference>
<dbReference type="PANTHER" id="PTHR32332">
    <property type="entry name" value="2-NITROPROPANE DIOXYGENASE"/>
    <property type="match status" value="1"/>
</dbReference>
<keyword evidence="1" id="KW-0285">Flavoprotein</keyword>
<evidence type="ECO:0000313" key="4">
    <source>
        <dbReference type="EMBL" id="KAK3383977.1"/>
    </source>
</evidence>
<reference evidence="4" key="1">
    <citation type="journal article" date="2023" name="Mol. Phylogenet. Evol.">
        <title>Genome-scale phylogeny and comparative genomics of the fungal order Sordariales.</title>
        <authorList>
            <person name="Hensen N."/>
            <person name="Bonometti L."/>
            <person name="Westerberg I."/>
            <person name="Brannstrom I.O."/>
            <person name="Guillou S."/>
            <person name="Cros-Aarteil S."/>
            <person name="Calhoun S."/>
            <person name="Haridas S."/>
            <person name="Kuo A."/>
            <person name="Mondo S."/>
            <person name="Pangilinan J."/>
            <person name="Riley R."/>
            <person name="LaButti K."/>
            <person name="Andreopoulos B."/>
            <person name="Lipzen A."/>
            <person name="Chen C."/>
            <person name="Yan M."/>
            <person name="Daum C."/>
            <person name="Ng V."/>
            <person name="Clum A."/>
            <person name="Steindorff A."/>
            <person name="Ohm R.A."/>
            <person name="Martin F."/>
            <person name="Silar P."/>
            <person name="Natvig D.O."/>
            <person name="Lalanne C."/>
            <person name="Gautier V."/>
            <person name="Ament-Velasquez S.L."/>
            <person name="Kruys A."/>
            <person name="Hutchinson M.I."/>
            <person name="Powell A.J."/>
            <person name="Barry K."/>
            <person name="Miller A.N."/>
            <person name="Grigoriev I.V."/>
            <person name="Debuchy R."/>
            <person name="Gladieux P."/>
            <person name="Hiltunen Thoren M."/>
            <person name="Johannesson H."/>
        </authorList>
    </citation>
    <scope>NUCLEOTIDE SEQUENCE</scope>
    <source>
        <strain evidence="4">CBS 958.72</strain>
    </source>
</reference>
<evidence type="ECO:0000256" key="3">
    <source>
        <dbReference type="ARBA" id="ARBA00023002"/>
    </source>
</evidence>
<evidence type="ECO:0000313" key="5">
    <source>
        <dbReference type="Proteomes" id="UP001287356"/>
    </source>
</evidence>
<dbReference type="AlphaFoldDB" id="A0AAE0TY97"/>
<dbReference type="InterPro" id="IPR004136">
    <property type="entry name" value="NMO"/>
</dbReference>
<keyword evidence="3" id="KW-0560">Oxidoreductase</keyword>
<keyword evidence="4" id="KW-0223">Dioxygenase</keyword>
<dbReference type="Proteomes" id="UP001287356">
    <property type="component" value="Unassembled WGS sequence"/>
</dbReference>
<comment type="caution">
    <text evidence="4">The sequence shown here is derived from an EMBL/GenBank/DDBJ whole genome shotgun (WGS) entry which is preliminary data.</text>
</comment>
<dbReference type="InterPro" id="IPR013785">
    <property type="entry name" value="Aldolase_TIM"/>
</dbReference>
<dbReference type="EMBL" id="JAULSN010000001">
    <property type="protein sequence ID" value="KAK3383977.1"/>
    <property type="molecule type" value="Genomic_DNA"/>
</dbReference>
<dbReference type="Gene3D" id="3.20.20.70">
    <property type="entry name" value="Aldolase class I"/>
    <property type="match status" value="1"/>
</dbReference>
<reference evidence="4" key="2">
    <citation type="submission" date="2023-06" db="EMBL/GenBank/DDBJ databases">
        <authorList>
            <consortium name="Lawrence Berkeley National Laboratory"/>
            <person name="Haridas S."/>
            <person name="Hensen N."/>
            <person name="Bonometti L."/>
            <person name="Westerberg I."/>
            <person name="Brannstrom I.O."/>
            <person name="Guillou S."/>
            <person name="Cros-Aarteil S."/>
            <person name="Calhoun S."/>
            <person name="Kuo A."/>
            <person name="Mondo S."/>
            <person name="Pangilinan J."/>
            <person name="Riley R."/>
            <person name="Labutti K."/>
            <person name="Andreopoulos B."/>
            <person name="Lipzen A."/>
            <person name="Chen C."/>
            <person name="Yanf M."/>
            <person name="Daum C."/>
            <person name="Ng V."/>
            <person name="Clum A."/>
            <person name="Steindorff A."/>
            <person name="Ohm R."/>
            <person name="Martin F."/>
            <person name="Silar P."/>
            <person name="Natvig D."/>
            <person name="Lalanne C."/>
            <person name="Gautier V."/>
            <person name="Ament-Velasquez S.L."/>
            <person name="Kruys A."/>
            <person name="Hutchinson M.I."/>
            <person name="Powell A.J."/>
            <person name="Barry K."/>
            <person name="Miller A.N."/>
            <person name="Grigoriev I.V."/>
            <person name="Debuchy R."/>
            <person name="Gladieux P."/>
            <person name="Thoren M.H."/>
            <person name="Johannesson H."/>
        </authorList>
    </citation>
    <scope>NUCLEOTIDE SEQUENCE</scope>
    <source>
        <strain evidence="4">CBS 958.72</strain>
    </source>
</reference>
<keyword evidence="2" id="KW-0288">FMN</keyword>
<gene>
    <name evidence="4" type="ORF">B0T24DRAFT_516796</name>
</gene>
<proteinExistence type="predicted"/>
<dbReference type="SUPFAM" id="SSF51412">
    <property type="entry name" value="Inosine monophosphate dehydrogenase (IMPDH)"/>
    <property type="match status" value="1"/>
</dbReference>
<sequence length="352" mass="37327">MLKEWFPKAQSPFIISAPMLGVANGSLAAEVSKAGGIGMVPGGLDFNPGSAQLVALDAELTKAREILGLADQPREPLPVGVGFILCHESFTQFEEIALPILKEHLPRAVWLFAPRADAEDGLVRGIIAALHASGFVVIFQVGNVAAARQAAVDGADVIVAQGIDAGGHQFVRGSGIVTLVPEVMSMLEDEFSDREIVLVAAGGIVDGRGVAAALALGAEAAVMGTRFIVAPEAWTPDARRKLILETKDGGVSTAKSSFYDQFQNSTVWGELYDGRAIIGDPYLDHVAGLPLEESQRRFLEARDTGDVSRLITWVGAGVGLVKDAKLAADIVNEAREEAKQRIRYLTQASSDF</sequence>
<name>A0AAE0TY97_9PEZI</name>
<keyword evidence="5" id="KW-1185">Reference proteome</keyword>
<dbReference type="Pfam" id="PF03060">
    <property type="entry name" value="NMO"/>
    <property type="match status" value="1"/>
</dbReference>
<organism evidence="4 5">
    <name type="scientific">Lasiosphaeria ovina</name>
    <dbReference type="NCBI Taxonomy" id="92902"/>
    <lineage>
        <taxon>Eukaryota</taxon>
        <taxon>Fungi</taxon>
        <taxon>Dikarya</taxon>
        <taxon>Ascomycota</taxon>
        <taxon>Pezizomycotina</taxon>
        <taxon>Sordariomycetes</taxon>
        <taxon>Sordariomycetidae</taxon>
        <taxon>Sordariales</taxon>
        <taxon>Lasiosphaeriaceae</taxon>
        <taxon>Lasiosphaeria</taxon>
    </lineage>
</organism>
<protein>
    <submittedName>
        <fullName evidence="4">FMN-dependent 2-nitropropane dioxygenase</fullName>
    </submittedName>
</protein>
<dbReference type="GO" id="GO:0018580">
    <property type="term" value="F:nitronate monooxygenase activity"/>
    <property type="evidence" value="ECO:0007669"/>
    <property type="project" value="InterPro"/>
</dbReference>